<evidence type="ECO:0008006" key="5">
    <source>
        <dbReference type="Google" id="ProtNLM"/>
    </source>
</evidence>
<evidence type="ECO:0000313" key="4">
    <source>
        <dbReference type="EMBL" id="CRZ10642.1"/>
    </source>
</evidence>
<dbReference type="InterPro" id="IPR002677">
    <property type="entry name" value="Ribosomal_bL32"/>
</dbReference>
<dbReference type="SUPFAM" id="SSF57829">
    <property type="entry name" value="Zn-binding ribosomal proteins"/>
    <property type="match status" value="1"/>
</dbReference>
<accession>A0A0H5RAF1</accession>
<keyword evidence="3" id="KW-0687">Ribonucleoprotein</keyword>
<sequence length="100" mass="11089">MTISVSPLGRMLPSARSMMPILSAHIGAAEIGADLDLLACPKKKVSVFKRRLRRAGHRGQLGCQYKPYKVCPTCGTAVEMHYLCMKCTNAHIRHHRSINT</sequence>
<dbReference type="Pfam" id="PF01783">
    <property type="entry name" value="Ribosomal_L32p"/>
    <property type="match status" value="1"/>
</dbReference>
<dbReference type="EMBL" id="HACM01010200">
    <property type="protein sequence ID" value="CRZ10642.1"/>
    <property type="molecule type" value="Transcribed_RNA"/>
</dbReference>
<protein>
    <recommendedName>
        <fullName evidence="5">Ribosomal protein L32</fullName>
    </recommendedName>
</protein>
<dbReference type="AlphaFoldDB" id="A0A0H5RAF1"/>
<reference evidence="4" key="1">
    <citation type="submission" date="2015-04" db="EMBL/GenBank/DDBJ databases">
        <title>The genome sequence of the plant pathogenic Rhizarian Plasmodiophora brassicae reveals insights in its biotrophic life cycle and the origin of chitin synthesis.</title>
        <authorList>
            <person name="Schwelm A."/>
            <person name="Fogelqvist J."/>
            <person name="Knaust A."/>
            <person name="Julke S."/>
            <person name="Lilja T."/>
            <person name="Dhandapani V."/>
            <person name="Bonilla-Rosso G."/>
            <person name="Karlsson M."/>
            <person name="Shevchenko A."/>
            <person name="Choi S.R."/>
            <person name="Kim H.G."/>
            <person name="Park J.Y."/>
            <person name="Lim Y.P."/>
            <person name="Ludwig-Muller J."/>
            <person name="Dixelius C."/>
        </authorList>
    </citation>
    <scope>NUCLEOTIDE SEQUENCE</scope>
    <source>
        <tissue evidence="4">Potato root galls</tissue>
    </source>
</reference>
<comment type="similarity">
    <text evidence="1">Belongs to the bacterial ribosomal protein bL32 family.</text>
</comment>
<proteinExistence type="inferred from homology"/>
<dbReference type="GO" id="GO:0015934">
    <property type="term" value="C:large ribosomal subunit"/>
    <property type="evidence" value="ECO:0007669"/>
    <property type="project" value="InterPro"/>
</dbReference>
<name>A0A0H5RAF1_9EUKA</name>
<dbReference type="GO" id="GO:0003735">
    <property type="term" value="F:structural constituent of ribosome"/>
    <property type="evidence" value="ECO:0007669"/>
    <property type="project" value="InterPro"/>
</dbReference>
<evidence type="ECO:0000256" key="2">
    <source>
        <dbReference type="ARBA" id="ARBA00022980"/>
    </source>
</evidence>
<dbReference type="InterPro" id="IPR011332">
    <property type="entry name" value="Ribosomal_zn-bd"/>
</dbReference>
<dbReference type="GO" id="GO:0006412">
    <property type="term" value="P:translation"/>
    <property type="evidence" value="ECO:0007669"/>
    <property type="project" value="InterPro"/>
</dbReference>
<keyword evidence="2" id="KW-0689">Ribosomal protein</keyword>
<evidence type="ECO:0000256" key="1">
    <source>
        <dbReference type="ARBA" id="ARBA00008560"/>
    </source>
</evidence>
<organism evidence="4">
    <name type="scientific">Spongospora subterranea</name>
    <dbReference type="NCBI Taxonomy" id="70186"/>
    <lineage>
        <taxon>Eukaryota</taxon>
        <taxon>Sar</taxon>
        <taxon>Rhizaria</taxon>
        <taxon>Endomyxa</taxon>
        <taxon>Phytomyxea</taxon>
        <taxon>Plasmodiophorida</taxon>
        <taxon>Plasmodiophoridae</taxon>
        <taxon>Spongospora</taxon>
    </lineage>
</organism>
<evidence type="ECO:0000256" key="3">
    <source>
        <dbReference type="ARBA" id="ARBA00023274"/>
    </source>
</evidence>